<dbReference type="AlphaFoldDB" id="A0A917Q695"/>
<dbReference type="FunFam" id="3.40.30.10:FF:000013">
    <property type="entry name" value="Blast:Protein SCO1 homolog, mitochondrial"/>
    <property type="match status" value="1"/>
</dbReference>
<dbReference type="InterPro" id="IPR013766">
    <property type="entry name" value="Thioredoxin_domain"/>
</dbReference>
<protein>
    <submittedName>
        <fullName evidence="6">Copper-binding protein</fullName>
    </submittedName>
</protein>
<keyword evidence="2 3" id="KW-0186">Copper</keyword>
<evidence type="ECO:0000256" key="3">
    <source>
        <dbReference type="PIRSR" id="PIRSR603782-1"/>
    </source>
</evidence>
<feature type="disulfide bond" description="Redox-active" evidence="4">
    <location>
        <begin position="75"/>
        <end position="79"/>
    </location>
</feature>
<evidence type="ECO:0000259" key="5">
    <source>
        <dbReference type="PROSITE" id="PS51352"/>
    </source>
</evidence>
<proteinExistence type="inferred from homology"/>
<dbReference type="CDD" id="cd02968">
    <property type="entry name" value="SCO"/>
    <property type="match status" value="1"/>
</dbReference>
<keyword evidence="3" id="KW-0479">Metal-binding</keyword>
<dbReference type="EMBL" id="BMMF01000004">
    <property type="protein sequence ID" value="GGK29017.1"/>
    <property type="molecule type" value="Genomic_DNA"/>
</dbReference>
<feature type="binding site" evidence="3">
    <location>
        <position position="79"/>
    </location>
    <ligand>
        <name>Cu cation</name>
        <dbReference type="ChEBI" id="CHEBI:23378"/>
    </ligand>
</feature>
<feature type="binding site" evidence="3">
    <location>
        <position position="75"/>
    </location>
    <ligand>
        <name>Cu cation</name>
        <dbReference type="ChEBI" id="CHEBI:23378"/>
    </ligand>
</feature>
<organism evidence="6 7">
    <name type="scientific">Salinarimonas ramus</name>
    <dbReference type="NCBI Taxonomy" id="690164"/>
    <lineage>
        <taxon>Bacteria</taxon>
        <taxon>Pseudomonadati</taxon>
        <taxon>Pseudomonadota</taxon>
        <taxon>Alphaproteobacteria</taxon>
        <taxon>Hyphomicrobiales</taxon>
        <taxon>Salinarimonadaceae</taxon>
        <taxon>Salinarimonas</taxon>
    </lineage>
</organism>
<sequence length="198" mass="21704">MTDRTRRLVLPFAAFLFGLVALGIAAVLTLTPQGREVAASDVGGPFTLVDHDGRAVTQADFAGEPHLVFFGFTHCPDVCPTKLFEIAQTLDEVKERSGRDIRALFVTVDPERDTPEIMKSYVSSFDDRILGLTGSPEQVAQVVSAYRAFARKVPLDGEDYTMEHTAIVYIMDEQGRFVAGLNTAQAPEDVAQELLARI</sequence>
<dbReference type="SUPFAM" id="SSF52833">
    <property type="entry name" value="Thioredoxin-like"/>
    <property type="match status" value="1"/>
</dbReference>
<evidence type="ECO:0000256" key="4">
    <source>
        <dbReference type="PIRSR" id="PIRSR603782-2"/>
    </source>
</evidence>
<reference evidence="6 7" key="1">
    <citation type="journal article" date="2014" name="Int. J. Syst. Evol. Microbiol.">
        <title>Complete genome sequence of Corynebacterium casei LMG S-19264T (=DSM 44701T), isolated from a smear-ripened cheese.</title>
        <authorList>
            <consortium name="US DOE Joint Genome Institute (JGI-PGF)"/>
            <person name="Walter F."/>
            <person name="Albersmeier A."/>
            <person name="Kalinowski J."/>
            <person name="Ruckert C."/>
        </authorList>
    </citation>
    <scope>NUCLEOTIDE SEQUENCE [LARGE SCALE GENOMIC DNA]</scope>
    <source>
        <strain evidence="6 7">CGMCC 1.9161</strain>
    </source>
</reference>
<keyword evidence="4" id="KW-1015">Disulfide bond</keyword>
<accession>A0A917Q695</accession>
<evidence type="ECO:0000313" key="7">
    <source>
        <dbReference type="Proteomes" id="UP000600449"/>
    </source>
</evidence>
<dbReference type="Pfam" id="PF02630">
    <property type="entry name" value="SCO1-SenC"/>
    <property type="match status" value="1"/>
</dbReference>
<evidence type="ECO:0000313" key="6">
    <source>
        <dbReference type="EMBL" id="GGK29017.1"/>
    </source>
</evidence>
<feature type="binding site" evidence="3">
    <location>
        <position position="164"/>
    </location>
    <ligand>
        <name>Cu cation</name>
        <dbReference type="ChEBI" id="CHEBI:23378"/>
    </ligand>
</feature>
<dbReference type="InterPro" id="IPR003782">
    <property type="entry name" value="SCO1/SenC"/>
</dbReference>
<comment type="caution">
    <text evidence="6">The sequence shown here is derived from an EMBL/GenBank/DDBJ whole genome shotgun (WGS) entry which is preliminary data.</text>
</comment>
<keyword evidence="7" id="KW-1185">Reference proteome</keyword>
<feature type="domain" description="Thioredoxin" evidence="5">
    <location>
        <begin position="37"/>
        <end position="198"/>
    </location>
</feature>
<comment type="similarity">
    <text evidence="1">Belongs to the SCO1/2 family.</text>
</comment>
<dbReference type="PANTHER" id="PTHR12151:SF25">
    <property type="entry name" value="LINALOOL DEHYDRATASE_ISOMERASE DOMAIN-CONTAINING PROTEIN"/>
    <property type="match status" value="1"/>
</dbReference>
<name>A0A917Q695_9HYPH</name>
<dbReference type="Gene3D" id="3.40.30.10">
    <property type="entry name" value="Glutaredoxin"/>
    <property type="match status" value="1"/>
</dbReference>
<dbReference type="PROSITE" id="PS51352">
    <property type="entry name" value="THIOREDOXIN_2"/>
    <property type="match status" value="1"/>
</dbReference>
<evidence type="ECO:0000256" key="2">
    <source>
        <dbReference type="ARBA" id="ARBA00023008"/>
    </source>
</evidence>
<gene>
    <name evidence="6" type="ORF">GCM10011322_14300</name>
</gene>
<dbReference type="RefSeq" id="WP_188911163.1">
    <property type="nucleotide sequence ID" value="NZ_BMMF01000004.1"/>
</dbReference>
<dbReference type="Proteomes" id="UP000600449">
    <property type="component" value="Unassembled WGS sequence"/>
</dbReference>
<dbReference type="PANTHER" id="PTHR12151">
    <property type="entry name" value="ELECTRON TRANSPORT PROTIN SCO1/SENC FAMILY MEMBER"/>
    <property type="match status" value="1"/>
</dbReference>
<evidence type="ECO:0000256" key="1">
    <source>
        <dbReference type="ARBA" id="ARBA00010996"/>
    </source>
</evidence>
<dbReference type="GO" id="GO:0046872">
    <property type="term" value="F:metal ion binding"/>
    <property type="evidence" value="ECO:0007669"/>
    <property type="project" value="UniProtKB-KW"/>
</dbReference>
<dbReference type="InterPro" id="IPR036249">
    <property type="entry name" value="Thioredoxin-like_sf"/>
</dbReference>